<accession>A0A192H4F3</accession>
<evidence type="ECO:0000313" key="1">
    <source>
        <dbReference type="EMBL" id="ANK62856.1"/>
    </source>
</evidence>
<dbReference type="EMBL" id="CP014873">
    <property type="protein sequence ID" value="ANK62856.1"/>
    <property type="molecule type" value="Genomic_DNA"/>
</dbReference>
<protein>
    <submittedName>
        <fullName evidence="1">RibT protein</fullName>
    </submittedName>
</protein>
<proteinExistence type="predicted"/>
<reference evidence="1 2" key="1">
    <citation type="submission" date="2016-03" db="EMBL/GenBank/DDBJ databases">
        <title>Pediococcus and Lactobacillus from brewery environment - whole genome sequencing and assembly.</title>
        <authorList>
            <person name="Behr J."/>
            <person name="Geissler A.J."/>
            <person name="Vogel R.F."/>
        </authorList>
    </citation>
    <scope>NUCLEOTIDE SEQUENCE [LARGE SCALE GENOMIC DNA]</scope>
    <source>
        <strain evidence="1 2">TMW 1.1989</strain>
    </source>
</reference>
<name>A0A192H4F3_9LACO</name>
<keyword evidence="2" id="KW-1185">Reference proteome</keyword>
<evidence type="ECO:0000313" key="2">
    <source>
        <dbReference type="Proteomes" id="UP000078582"/>
    </source>
</evidence>
<dbReference type="STRING" id="375175.AYR53_08855"/>
<sequence length="117" mass="13430">MLFKYKTDYEKIAMGLLSFIPDLDEVSHLKEELTWYQTEASRQLYLWKNASGDFAGVIGIELNKDYVIIRHLALSPSDRNEGNSFAMLTELAELYPDNKLMGTISTSPLIAKWEQTH</sequence>
<dbReference type="Proteomes" id="UP000078582">
    <property type="component" value="Chromosome"/>
</dbReference>
<dbReference type="RefSeq" id="WP_068224424.1">
    <property type="nucleotide sequence ID" value="NZ_CP014623.1"/>
</dbReference>
<dbReference type="GeneID" id="42982366"/>
<dbReference type="AlphaFoldDB" id="A0A192H4F3"/>
<organism evidence="1 2">
    <name type="scientific">Loigolactobacillus backii</name>
    <dbReference type="NCBI Taxonomy" id="375175"/>
    <lineage>
        <taxon>Bacteria</taxon>
        <taxon>Bacillati</taxon>
        <taxon>Bacillota</taxon>
        <taxon>Bacilli</taxon>
        <taxon>Lactobacillales</taxon>
        <taxon>Lactobacillaceae</taxon>
        <taxon>Loigolactobacillus</taxon>
    </lineage>
</organism>
<gene>
    <name evidence="1" type="ORF">AYR53_08855</name>
</gene>
<dbReference type="KEGG" id="lbt:AYR52_04530"/>
<dbReference type="OrthoDB" id="2189687at2"/>